<keyword evidence="3" id="KW-1185">Reference proteome</keyword>
<dbReference type="EMBL" id="JBHFEH010000010">
    <property type="protein sequence ID" value="KAL2055708.1"/>
    <property type="molecule type" value="Genomic_DNA"/>
</dbReference>
<dbReference type="Proteomes" id="UP001590951">
    <property type="component" value="Unassembled WGS sequence"/>
</dbReference>
<reference evidence="2 3" key="1">
    <citation type="submission" date="2024-09" db="EMBL/GenBank/DDBJ databases">
        <title>Rethinking Asexuality: The Enigmatic Case of Functional Sexual Genes in Lepraria (Stereocaulaceae).</title>
        <authorList>
            <person name="Doellman M."/>
            <person name="Sun Y."/>
            <person name="Barcenas-Pena A."/>
            <person name="Lumbsch H.T."/>
            <person name="Grewe F."/>
        </authorList>
    </citation>
    <scope>NUCLEOTIDE SEQUENCE [LARGE SCALE GENOMIC DNA]</scope>
    <source>
        <strain evidence="2 3">Grewe 0041</strain>
    </source>
</reference>
<comment type="caution">
    <text evidence="2">The sequence shown here is derived from an EMBL/GenBank/DDBJ whole genome shotgun (WGS) entry which is preliminary data.</text>
</comment>
<feature type="transmembrane region" description="Helical" evidence="1">
    <location>
        <begin position="547"/>
        <end position="568"/>
    </location>
</feature>
<evidence type="ECO:0000313" key="3">
    <source>
        <dbReference type="Proteomes" id="UP001590951"/>
    </source>
</evidence>
<gene>
    <name evidence="2" type="ORF">ABVK25_003952</name>
</gene>
<organism evidence="2 3">
    <name type="scientific">Lepraria finkii</name>
    <dbReference type="NCBI Taxonomy" id="1340010"/>
    <lineage>
        <taxon>Eukaryota</taxon>
        <taxon>Fungi</taxon>
        <taxon>Dikarya</taxon>
        <taxon>Ascomycota</taxon>
        <taxon>Pezizomycotina</taxon>
        <taxon>Lecanoromycetes</taxon>
        <taxon>OSLEUM clade</taxon>
        <taxon>Lecanoromycetidae</taxon>
        <taxon>Lecanorales</taxon>
        <taxon>Lecanorineae</taxon>
        <taxon>Stereocaulaceae</taxon>
        <taxon>Lepraria</taxon>
    </lineage>
</organism>
<feature type="transmembrane region" description="Helical" evidence="1">
    <location>
        <begin position="89"/>
        <end position="109"/>
    </location>
</feature>
<accession>A0ABR4BCY0</accession>
<protein>
    <recommendedName>
        <fullName evidence="4">Mcm2 3 5 family protein</fullName>
    </recommendedName>
</protein>
<keyword evidence="1" id="KW-1133">Transmembrane helix</keyword>
<keyword evidence="1" id="KW-0812">Transmembrane</keyword>
<evidence type="ECO:0008006" key="4">
    <source>
        <dbReference type="Google" id="ProtNLM"/>
    </source>
</evidence>
<proteinExistence type="predicted"/>
<keyword evidence="1" id="KW-0472">Membrane</keyword>
<evidence type="ECO:0000313" key="2">
    <source>
        <dbReference type="EMBL" id="KAL2055708.1"/>
    </source>
</evidence>
<sequence length="675" mass="73973">MIAIKKPRYGHAITTAGRLSPNTASLLCAAFAKSIELSFVTVFVAFLGQLLSTRALSRNGKGVTIAEMAMRSWVLQPGTMLTHFESVKYAAATFLGVFALLAALTAMVYTTASDALVAPKLKFGKTEELVMYGKVATSFANTYYVEAHCNTPIQSKTDELDYLTTCISIQHAGEAYHNYMQYLTNWVGNIDSGNGSTNLAQRPDPVGMLYDNMTVKGSWINLVKDQNMTVLSQNYSKIVNNITMAMPHPGILAAASDPINGILQPQDLSGLGEYYLRASVPSPTINVLCASVSEADLEPMVYELWPPTDNNGTIPNSMTWPNGFNLAMPSNLTKTSVDDLFGFDDVNVHPIFPKLPLPYNTVLNFSSTWGPNAIYLLATSESTTYTMCSMRVALSPNCSTEYHASMSGGSLNTHCDDPNDRLAYGRSQPLAPNGKWYPDWVDVASLWATAISLGDGINDAASSNARLLTQLIPTAPALDPSLPSISEALAVLAGNTILLSAIDSPFIHYWNYSTTVNTLKQPQYQAFNATLKTQTYASGGTQPWQGIFYIVLTLVFITNVCCLLYFGFSGSLVTDFIEPQNLFSLSLNSPPSAVLEGSCGGGPEREHFQVPWTIELDKEREHLYIESREGWAPGKSSRPVHKHQRSWSRRTDYEMEGSPVVRMYSKLNKKRTSLL</sequence>
<name>A0ABR4BCY0_9LECA</name>
<evidence type="ECO:0000256" key="1">
    <source>
        <dbReference type="SAM" id="Phobius"/>
    </source>
</evidence>